<gene>
    <name evidence="1" type="ORF">Tco_0655886</name>
</gene>
<accession>A0ABQ4X7L8</accession>
<protein>
    <submittedName>
        <fullName evidence="1">Uncharacterized protein</fullName>
    </submittedName>
</protein>
<dbReference type="EMBL" id="BQNB010009266">
    <property type="protein sequence ID" value="GJS61102.1"/>
    <property type="molecule type" value="Genomic_DNA"/>
</dbReference>
<comment type="caution">
    <text evidence="1">The sequence shown here is derived from an EMBL/GenBank/DDBJ whole genome shotgun (WGS) entry which is preliminary data.</text>
</comment>
<proteinExistence type="predicted"/>
<reference evidence="1" key="1">
    <citation type="journal article" date="2022" name="Int. J. Mol. Sci.">
        <title>Draft Genome of Tanacetum Coccineum: Genomic Comparison of Closely Related Tanacetum-Family Plants.</title>
        <authorList>
            <person name="Yamashiro T."/>
            <person name="Shiraishi A."/>
            <person name="Nakayama K."/>
            <person name="Satake H."/>
        </authorList>
    </citation>
    <scope>NUCLEOTIDE SEQUENCE</scope>
</reference>
<sequence length="132" mass="15163">MSYGSTRAQCIHCFNFLSAASNSTLRSHFTHPHYEALKTVPEPMQSSMGQDGSVFMYNPDYLREQFAGLVIQQGLPFSHFDHEQTTRVFQSTMQPKYNHRKQHTSTLEIALDFEDEVLDAEMQENEVTPLSD</sequence>
<reference evidence="1" key="2">
    <citation type="submission" date="2022-01" db="EMBL/GenBank/DDBJ databases">
        <authorList>
            <person name="Yamashiro T."/>
            <person name="Shiraishi A."/>
            <person name="Satake H."/>
            <person name="Nakayama K."/>
        </authorList>
    </citation>
    <scope>NUCLEOTIDE SEQUENCE</scope>
</reference>
<organism evidence="1 2">
    <name type="scientific">Tanacetum coccineum</name>
    <dbReference type="NCBI Taxonomy" id="301880"/>
    <lineage>
        <taxon>Eukaryota</taxon>
        <taxon>Viridiplantae</taxon>
        <taxon>Streptophyta</taxon>
        <taxon>Embryophyta</taxon>
        <taxon>Tracheophyta</taxon>
        <taxon>Spermatophyta</taxon>
        <taxon>Magnoliopsida</taxon>
        <taxon>eudicotyledons</taxon>
        <taxon>Gunneridae</taxon>
        <taxon>Pentapetalae</taxon>
        <taxon>asterids</taxon>
        <taxon>campanulids</taxon>
        <taxon>Asterales</taxon>
        <taxon>Asteraceae</taxon>
        <taxon>Asteroideae</taxon>
        <taxon>Anthemideae</taxon>
        <taxon>Anthemidinae</taxon>
        <taxon>Tanacetum</taxon>
    </lineage>
</organism>
<evidence type="ECO:0000313" key="2">
    <source>
        <dbReference type="Proteomes" id="UP001151760"/>
    </source>
</evidence>
<dbReference type="Proteomes" id="UP001151760">
    <property type="component" value="Unassembled WGS sequence"/>
</dbReference>
<name>A0ABQ4X7L8_9ASTR</name>
<keyword evidence="2" id="KW-1185">Reference proteome</keyword>
<evidence type="ECO:0000313" key="1">
    <source>
        <dbReference type="EMBL" id="GJS61102.1"/>
    </source>
</evidence>